<organism evidence="1 2">
    <name type="scientific">Sphaerospermopsis kisseleviana CS-549</name>
    <dbReference type="NCBI Taxonomy" id="3021783"/>
    <lineage>
        <taxon>Bacteria</taxon>
        <taxon>Bacillati</taxon>
        <taxon>Cyanobacteriota</taxon>
        <taxon>Cyanophyceae</taxon>
        <taxon>Nostocales</taxon>
        <taxon>Aphanizomenonaceae</taxon>
        <taxon>Sphaerospermopsis</taxon>
        <taxon>Sphaerospermopsis kisseleviana</taxon>
    </lineage>
</organism>
<gene>
    <name evidence="1" type="ORF">PN497_19620</name>
</gene>
<evidence type="ECO:0000313" key="1">
    <source>
        <dbReference type="EMBL" id="MDB9443546.1"/>
    </source>
</evidence>
<proteinExistence type="predicted"/>
<protein>
    <submittedName>
        <fullName evidence="1">Uncharacterized protein</fullName>
    </submittedName>
</protein>
<reference evidence="1 2" key="1">
    <citation type="submission" date="2023-01" db="EMBL/GenBank/DDBJ databases">
        <title>Genomes from the Australian National Cyanobacteria Reference Collection.</title>
        <authorList>
            <person name="Willis A."/>
            <person name="Lee E.M.F."/>
        </authorList>
    </citation>
    <scope>NUCLEOTIDE SEQUENCE [LARGE SCALE GENOMIC DNA]</scope>
    <source>
        <strain evidence="1 2">CS-549</strain>
    </source>
</reference>
<dbReference type="RefSeq" id="WP_272110773.1">
    <property type="nucleotide sequence ID" value="NZ_JAQMTI010000254.1"/>
</dbReference>
<accession>A0ABT4ZWT5</accession>
<dbReference type="EMBL" id="JAQMTI010000254">
    <property type="protein sequence ID" value="MDB9443546.1"/>
    <property type="molecule type" value="Genomic_DNA"/>
</dbReference>
<name>A0ABT4ZWT5_9CYAN</name>
<keyword evidence="2" id="KW-1185">Reference proteome</keyword>
<evidence type="ECO:0000313" key="2">
    <source>
        <dbReference type="Proteomes" id="UP001211711"/>
    </source>
</evidence>
<dbReference type="Proteomes" id="UP001211711">
    <property type="component" value="Unassembled WGS sequence"/>
</dbReference>
<comment type="caution">
    <text evidence="1">The sequence shown here is derived from an EMBL/GenBank/DDBJ whole genome shotgun (WGS) entry which is preliminary data.</text>
</comment>
<sequence>MKQIYLGFPEKVICEGTGVQGVWLRHAYFDRLSTSRYQGVF</sequence>